<evidence type="ECO:0000256" key="4">
    <source>
        <dbReference type="ARBA" id="ARBA00022692"/>
    </source>
</evidence>
<reference evidence="7" key="1">
    <citation type="submission" date="2019-07" db="EMBL/GenBank/DDBJ databases">
        <title>Genomic Encyclopedia of Type Strains, Phase IV (KMG-IV): sequencing the most valuable type-strain genomes for metagenomic binning, comparative biology and taxonomic classification.</title>
        <authorList>
            <person name="Goeker M."/>
        </authorList>
    </citation>
    <scope>NUCLEOTIDE SEQUENCE</scope>
    <source>
        <strain evidence="7">DSM 44596</strain>
    </source>
</reference>
<keyword evidence="5" id="KW-1133">Transmembrane helix</keyword>
<dbReference type="EMBL" id="VNIQ01000004">
    <property type="protein sequence ID" value="TYQ04061.1"/>
    <property type="molecule type" value="Genomic_DNA"/>
</dbReference>
<keyword evidence="4" id="KW-0812">Transmembrane</keyword>
<dbReference type="PANTHER" id="PTHR30106">
    <property type="entry name" value="INNER MEMBRANE PROTEIN YEIH-RELATED"/>
    <property type="match status" value="1"/>
</dbReference>
<evidence type="ECO:0000256" key="1">
    <source>
        <dbReference type="ARBA" id="ARBA00004651"/>
    </source>
</evidence>
<gene>
    <name evidence="7" type="ORF">FNL38_104436</name>
</gene>
<sequence length="350" mass="35654">MNSDVKSVVDKPAVASPAPVRRWASITALVPGVALCAVGAAIALGVGRLFSAVSPLLIAILAGAIVANTVTLPAKFQPGLTFSSKRLLRIGIALLGLQLMFSDIVGLGWGVIAVVVAIVVLGIAGTMYAGKLLGLSWTQRILIACGFSICGAAAVAAADGVVNAKEEELLTAVALVVIFGTLMIPTIPLLARSFGLDDVSAGMWAGGSIHEVAQVVAAGSALGATALGVATIVKLARVLMLAPVMAFLSIRQRAMSDNSNLQVKRPPLVPLFTLAFIAFMGLRSTGILPEEVLGVAKTVQTALLAAAMFALGLGVRLSVIRGVGVRPFVLAALSTVWVALIALVGVVLVS</sequence>
<dbReference type="InterPro" id="IPR018383">
    <property type="entry name" value="UPF0324_pro"/>
</dbReference>
<dbReference type="AlphaFoldDB" id="A0A652YPL5"/>
<dbReference type="GO" id="GO:0005886">
    <property type="term" value="C:plasma membrane"/>
    <property type="evidence" value="ECO:0007669"/>
    <property type="project" value="UniProtKB-SubCell"/>
</dbReference>
<comment type="similarity">
    <text evidence="2">Belongs to the UPF0324 family.</text>
</comment>
<keyword evidence="6" id="KW-0472">Membrane</keyword>
<evidence type="ECO:0000256" key="2">
    <source>
        <dbReference type="ARBA" id="ARBA00007977"/>
    </source>
</evidence>
<evidence type="ECO:0000313" key="7">
    <source>
        <dbReference type="EMBL" id="TYQ04061.1"/>
    </source>
</evidence>
<comment type="caution">
    <text evidence="7">The sequence shown here is derived from an EMBL/GenBank/DDBJ whole genome shotgun (WGS) entry which is preliminary data.</text>
</comment>
<evidence type="ECO:0000256" key="5">
    <source>
        <dbReference type="ARBA" id="ARBA00022989"/>
    </source>
</evidence>
<name>A0A652YPL5_NOCGL</name>
<evidence type="ECO:0000256" key="6">
    <source>
        <dbReference type="ARBA" id="ARBA00023136"/>
    </source>
</evidence>
<protein>
    <submittedName>
        <fullName evidence="7">Putative integral membrane protein (TIGR00698 family)</fullName>
    </submittedName>
</protein>
<evidence type="ECO:0000256" key="3">
    <source>
        <dbReference type="ARBA" id="ARBA00022475"/>
    </source>
</evidence>
<keyword evidence="3" id="KW-1003">Cell membrane</keyword>
<comment type="subcellular location">
    <subcellularLocation>
        <location evidence="1">Cell membrane</location>
        <topology evidence="1">Multi-pass membrane protein</topology>
    </subcellularLocation>
</comment>
<dbReference type="Pfam" id="PF03601">
    <property type="entry name" value="Cons_hypoth698"/>
    <property type="match status" value="1"/>
</dbReference>
<proteinExistence type="inferred from homology"/>
<organism evidence="7">
    <name type="scientific">Nocardia globerula</name>
    <dbReference type="NCBI Taxonomy" id="1818"/>
    <lineage>
        <taxon>Bacteria</taxon>
        <taxon>Bacillati</taxon>
        <taxon>Actinomycetota</taxon>
        <taxon>Actinomycetes</taxon>
        <taxon>Mycobacteriales</taxon>
        <taxon>Nocardiaceae</taxon>
        <taxon>Nocardia</taxon>
    </lineage>
</organism>
<dbReference type="PANTHER" id="PTHR30106:SF2">
    <property type="entry name" value="UPF0324 INNER MEMBRANE PROTEIN YEIH"/>
    <property type="match status" value="1"/>
</dbReference>
<accession>A0A652YPL5</accession>